<dbReference type="InterPro" id="IPR002347">
    <property type="entry name" value="SDR_fam"/>
</dbReference>
<evidence type="ECO:0000256" key="2">
    <source>
        <dbReference type="ARBA" id="ARBA00023002"/>
    </source>
</evidence>
<evidence type="ECO:0000256" key="1">
    <source>
        <dbReference type="ARBA" id="ARBA00006484"/>
    </source>
</evidence>
<dbReference type="PRINTS" id="PR00080">
    <property type="entry name" value="SDRFAMILY"/>
</dbReference>
<comment type="caution">
    <text evidence="4">The sequence shown here is derived from an EMBL/GenBank/DDBJ whole genome shotgun (WGS) entry which is preliminary data.</text>
</comment>
<comment type="similarity">
    <text evidence="1 3">Belongs to the short-chain dehydrogenases/reductases (SDR) family.</text>
</comment>
<dbReference type="PRINTS" id="PR00081">
    <property type="entry name" value="GDHRDH"/>
</dbReference>
<sequence>MDRKAIFITGGGSGIGRAVAIWFAARGWFIGIADISDSGMAETKSLLPPGSCSTHKLDVRDREAWDESLAAFAKASGGRIDVLFNNAGIGTGGMLHELDKDEIDTLIAINVTGVVYGAQAAYPHLKAAAPGSSLVNTASAAGLYGSGGLSLYSATKFAVRGFTEALDIEWRDDGIHVCSLMPSFIDTGILAGPANKKSNVSKRESVVRAGLEFTPVEVAAETVWNAVNGGTKVHNLVGKTAKSMAFAAKWMPGKLRERSRNLMKARAALE</sequence>
<evidence type="ECO:0000313" key="4">
    <source>
        <dbReference type="EMBL" id="MEJ6009539.1"/>
    </source>
</evidence>
<dbReference type="Proteomes" id="UP001379235">
    <property type="component" value="Unassembled WGS sequence"/>
</dbReference>
<organism evidence="4 5">
    <name type="scientific">Novosphingobium aquae</name>
    <dbReference type="NCBI Taxonomy" id="3133435"/>
    <lineage>
        <taxon>Bacteria</taxon>
        <taxon>Pseudomonadati</taxon>
        <taxon>Pseudomonadota</taxon>
        <taxon>Alphaproteobacteria</taxon>
        <taxon>Sphingomonadales</taxon>
        <taxon>Sphingomonadaceae</taxon>
        <taxon>Novosphingobium</taxon>
    </lineage>
</organism>
<name>A0ABU8S6N1_9SPHN</name>
<dbReference type="Pfam" id="PF00106">
    <property type="entry name" value="adh_short"/>
    <property type="match status" value="1"/>
</dbReference>
<evidence type="ECO:0000256" key="3">
    <source>
        <dbReference type="RuleBase" id="RU000363"/>
    </source>
</evidence>
<dbReference type="SUPFAM" id="SSF51735">
    <property type="entry name" value="NAD(P)-binding Rossmann-fold domains"/>
    <property type="match status" value="1"/>
</dbReference>
<dbReference type="NCBIfam" id="NF006123">
    <property type="entry name" value="PRK08267.1"/>
    <property type="match status" value="1"/>
</dbReference>
<accession>A0ABU8S6N1</accession>
<gene>
    <name evidence="4" type="ORF">WG900_06370</name>
</gene>
<evidence type="ECO:0000313" key="5">
    <source>
        <dbReference type="Proteomes" id="UP001379235"/>
    </source>
</evidence>
<dbReference type="RefSeq" id="WP_339965655.1">
    <property type="nucleotide sequence ID" value="NZ_JBBHJY010000002.1"/>
</dbReference>
<protein>
    <submittedName>
        <fullName evidence="4">SDR family oxidoreductase</fullName>
    </submittedName>
</protein>
<dbReference type="Gene3D" id="3.40.50.720">
    <property type="entry name" value="NAD(P)-binding Rossmann-like Domain"/>
    <property type="match status" value="1"/>
</dbReference>
<keyword evidence="2" id="KW-0560">Oxidoreductase</keyword>
<dbReference type="PANTHER" id="PTHR43391">
    <property type="entry name" value="RETINOL DEHYDROGENASE-RELATED"/>
    <property type="match status" value="1"/>
</dbReference>
<reference evidence="4 5" key="1">
    <citation type="submission" date="2024-03" db="EMBL/GenBank/DDBJ databases">
        <authorList>
            <person name="Jo J.-H."/>
        </authorList>
    </citation>
    <scope>NUCLEOTIDE SEQUENCE [LARGE SCALE GENOMIC DNA]</scope>
    <source>
        <strain evidence="4 5">AS3R-12</strain>
    </source>
</reference>
<keyword evidence="5" id="KW-1185">Reference proteome</keyword>
<dbReference type="PANTHER" id="PTHR43391:SF82">
    <property type="entry name" value="OXIDOREDUCTASE SADH-RELATED"/>
    <property type="match status" value="1"/>
</dbReference>
<proteinExistence type="inferred from homology"/>
<dbReference type="EMBL" id="JBBHJY010000002">
    <property type="protein sequence ID" value="MEJ6009539.1"/>
    <property type="molecule type" value="Genomic_DNA"/>
</dbReference>
<dbReference type="InterPro" id="IPR036291">
    <property type="entry name" value="NAD(P)-bd_dom_sf"/>
</dbReference>